<evidence type="ECO:0000259" key="1">
    <source>
        <dbReference type="Pfam" id="PF11575"/>
    </source>
</evidence>
<reference evidence="2 3" key="1">
    <citation type="submission" date="2018-11" db="EMBL/GenBank/DDBJ databases">
        <title>Sequencing the genomes of 1000 actinobacteria strains.</title>
        <authorList>
            <person name="Klenk H.-P."/>
        </authorList>
    </citation>
    <scope>NUCLEOTIDE SEQUENCE [LARGE SCALE GENOMIC DNA]</scope>
    <source>
        <strain evidence="2 3">DSM 44780</strain>
    </source>
</reference>
<dbReference type="Proteomes" id="UP000267408">
    <property type="component" value="Unassembled WGS sequence"/>
</dbReference>
<dbReference type="EMBL" id="RJVJ01000001">
    <property type="protein sequence ID" value="ROR46077.1"/>
    <property type="molecule type" value="Genomic_DNA"/>
</dbReference>
<dbReference type="InterPro" id="IPR024726">
    <property type="entry name" value="FhuF_C"/>
</dbReference>
<proteinExistence type="predicted"/>
<name>A0A8G1ULA4_9ACTN</name>
<feature type="domain" description="Ferric siderophore reductase C-terminal" evidence="1">
    <location>
        <begin position="240"/>
        <end position="260"/>
    </location>
</feature>
<organism evidence="2 3">
    <name type="scientific">Kitasatospora cineracea</name>
    <dbReference type="NCBI Taxonomy" id="88074"/>
    <lineage>
        <taxon>Bacteria</taxon>
        <taxon>Bacillati</taxon>
        <taxon>Actinomycetota</taxon>
        <taxon>Actinomycetes</taxon>
        <taxon>Kitasatosporales</taxon>
        <taxon>Streptomycetaceae</taxon>
        <taxon>Kitasatospora</taxon>
    </lineage>
</organism>
<dbReference type="AlphaFoldDB" id="A0A8G1ULA4"/>
<comment type="caution">
    <text evidence="2">The sequence shown here is derived from an EMBL/GenBank/DDBJ whole genome shotgun (WGS) entry which is preliminary data.</text>
</comment>
<sequence length="262" mass="28312">MLDLPARPAPATGRLALTYRQLADACPALTFSLVDEGPVGGTPADGRERTPADGRERIPADGREWIPADRLASAVERLVDAEAARIRDRHGLAPRPHVAASRLLHHHLWTTSLLISGVWYLEGRIPLLPADHLWTDTATGDFALRPGDWAPGDGAALRDAVAAHVGPVLAAFQPLVRRGPRALWGMATDDLLSGLWYLGRMLGEEDRAVATATALLPAGARPWTGPANFRREHGGWTRTRQGCCLYYAVDPANPCATCPRRA</sequence>
<gene>
    <name evidence="2" type="ORF">EDD39_4334</name>
</gene>
<dbReference type="GO" id="GO:0051537">
    <property type="term" value="F:2 iron, 2 sulfur cluster binding"/>
    <property type="evidence" value="ECO:0007669"/>
    <property type="project" value="InterPro"/>
</dbReference>
<protein>
    <recommendedName>
        <fullName evidence="1">Ferric siderophore reductase C-terminal domain-containing protein</fullName>
    </recommendedName>
</protein>
<accession>A0A8G1ULA4</accession>
<dbReference type="Pfam" id="PF11575">
    <property type="entry name" value="FhuF_C"/>
    <property type="match status" value="1"/>
</dbReference>
<dbReference type="RefSeq" id="WP_123558420.1">
    <property type="nucleotide sequence ID" value="NZ_RJVJ01000001.1"/>
</dbReference>
<evidence type="ECO:0000313" key="3">
    <source>
        <dbReference type="Proteomes" id="UP000267408"/>
    </source>
</evidence>
<dbReference type="OrthoDB" id="5181364at2"/>
<evidence type="ECO:0000313" key="2">
    <source>
        <dbReference type="EMBL" id="ROR46077.1"/>
    </source>
</evidence>